<comment type="caution">
    <text evidence="1">The sequence shown here is derived from an EMBL/GenBank/DDBJ whole genome shotgun (WGS) entry which is preliminary data.</text>
</comment>
<protein>
    <submittedName>
        <fullName evidence="1">Uncharacterized protein</fullName>
    </submittedName>
</protein>
<organism evidence="1 2">
    <name type="scientific">Solea senegalensis</name>
    <name type="common">Senegalese sole</name>
    <dbReference type="NCBI Taxonomy" id="28829"/>
    <lineage>
        <taxon>Eukaryota</taxon>
        <taxon>Metazoa</taxon>
        <taxon>Chordata</taxon>
        <taxon>Craniata</taxon>
        <taxon>Vertebrata</taxon>
        <taxon>Euteleostomi</taxon>
        <taxon>Actinopterygii</taxon>
        <taxon>Neopterygii</taxon>
        <taxon>Teleostei</taxon>
        <taxon>Neoteleostei</taxon>
        <taxon>Acanthomorphata</taxon>
        <taxon>Carangaria</taxon>
        <taxon>Pleuronectiformes</taxon>
        <taxon>Pleuronectoidei</taxon>
        <taxon>Soleidae</taxon>
        <taxon>Solea</taxon>
    </lineage>
</organism>
<dbReference type="AlphaFoldDB" id="A0AAV6RMU8"/>
<dbReference type="EMBL" id="JAGKHQ010000010">
    <property type="protein sequence ID" value="KAG7506605.1"/>
    <property type="molecule type" value="Genomic_DNA"/>
</dbReference>
<evidence type="ECO:0000313" key="1">
    <source>
        <dbReference type="EMBL" id="KAG7506605.1"/>
    </source>
</evidence>
<sequence>MVSLQSNKEYKSNWKIKCVPEKCEGLSLIRGSLPRPLLPGNCRDVTGSCVGDAAGDEILTGQQKTLRSLPPGCYGAATWELR</sequence>
<gene>
    <name evidence="1" type="ORF">JOB18_010642</name>
</gene>
<evidence type="ECO:0000313" key="2">
    <source>
        <dbReference type="Proteomes" id="UP000693946"/>
    </source>
</evidence>
<name>A0AAV6RMU8_SOLSE</name>
<dbReference type="Proteomes" id="UP000693946">
    <property type="component" value="Linkage Group LG18"/>
</dbReference>
<reference evidence="1 2" key="1">
    <citation type="journal article" date="2021" name="Sci. Rep.">
        <title>Chromosome anchoring in Senegalese sole (Solea senegalensis) reveals sex-associated markers and genome rearrangements in flatfish.</title>
        <authorList>
            <person name="Guerrero-Cozar I."/>
            <person name="Gomez-Garrido J."/>
            <person name="Berbel C."/>
            <person name="Martinez-Blanch J.F."/>
            <person name="Alioto T."/>
            <person name="Claros M.G."/>
            <person name="Gagnaire P.A."/>
            <person name="Manchado M."/>
        </authorList>
    </citation>
    <scope>NUCLEOTIDE SEQUENCE [LARGE SCALE GENOMIC DNA]</scope>
    <source>
        <strain evidence="1">Sse05_10M</strain>
    </source>
</reference>
<proteinExistence type="predicted"/>
<keyword evidence="2" id="KW-1185">Reference proteome</keyword>
<accession>A0AAV6RMU8</accession>